<dbReference type="PANTHER" id="PTHR33568">
    <property type="entry name" value="DNA POLYMERASE"/>
    <property type="match status" value="1"/>
</dbReference>
<dbReference type="PANTHER" id="PTHR33568:SF3">
    <property type="entry name" value="DNA-DIRECTED DNA POLYMERASE"/>
    <property type="match status" value="1"/>
</dbReference>
<dbReference type="AlphaFoldDB" id="A0A9P0FCB8"/>
<evidence type="ECO:0000256" key="2">
    <source>
        <dbReference type="ARBA" id="ARBA00012417"/>
    </source>
</evidence>
<protein>
    <recommendedName>
        <fullName evidence="2">DNA-directed DNA polymerase</fullName>
        <ecNumber evidence="2">2.7.7.7</ecNumber>
    </recommendedName>
</protein>
<evidence type="ECO:0000313" key="10">
    <source>
        <dbReference type="EMBL" id="CAH0547003.1"/>
    </source>
</evidence>
<dbReference type="Proteomes" id="UP001154078">
    <property type="component" value="Chromosome 1"/>
</dbReference>
<keyword evidence="7" id="KW-0238">DNA-binding</keyword>
<evidence type="ECO:0000256" key="8">
    <source>
        <dbReference type="ARBA" id="ARBA00049244"/>
    </source>
</evidence>
<dbReference type="InterPro" id="IPR004868">
    <property type="entry name" value="DNA-dir_DNA_pol_B_mt/vir"/>
</dbReference>
<dbReference type="InterPro" id="IPR012337">
    <property type="entry name" value="RNaseH-like_sf"/>
</dbReference>
<sequence>MQLGNVKFLDSLNYFPMALSALSKAFGLDDKFKKGYFPHLFNTWENQTYIGPMPSIKYYNPDIIKEDARNKFLKWYEEHKYDKFDFQKEFIDYWVSDVDILTEACLKFRE</sequence>
<dbReference type="GO" id="GO:0003887">
    <property type="term" value="F:DNA-directed DNA polymerase activity"/>
    <property type="evidence" value="ECO:0007669"/>
    <property type="project" value="UniProtKB-KW"/>
</dbReference>
<dbReference type="InterPro" id="IPR036397">
    <property type="entry name" value="RNaseH_sf"/>
</dbReference>
<dbReference type="EMBL" id="OV121132">
    <property type="protein sequence ID" value="CAH0547003.1"/>
    <property type="molecule type" value="Genomic_DNA"/>
</dbReference>
<dbReference type="GO" id="GO:0003677">
    <property type="term" value="F:DNA binding"/>
    <property type="evidence" value="ECO:0007669"/>
    <property type="project" value="UniProtKB-KW"/>
</dbReference>
<keyword evidence="4" id="KW-0548">Nucleotidyltransferase</keyword>
<dbReference type="Gene3D" id="3.30.420.10">
    <property type="entry name" value="Ribonuclease H-like superfamily/Ribonuclease H"/>
    <property type="match status" value="1"/>
</dbReference>
<keyword evidence="3" id="KW-0808">Transferase</keyword>
<evidence type="ECO:0000256" key="6">
    <source>
        <dbReference type="ARBA" id="ARBA00022932"/>
    </source>
</evidence>
<keyword evidence="5" id="KW-0235">DNA replication</keyword>
<keyword evidence="11" id="KW-1185">Reference proteome</keyword>
<evidence type="ECO:0000259" key="9">
    <source>
        <dbReference type="Pfam" id="PF03175"/>
    </source>
</evidence>
<dbReference type="EC" id="2.7.7.7" evidence="2"/>
<name>A0A9P0FCB8_BRAAE</name>
<evidence type="ECO:0000256" key="4">
    <source>
        <dbReference type="ARBA" id="ARBA00022695"/>
    </source>
</evidence>
<keyword evidence="6" id="KW-0239">DNA-directed DNA polymerase</keyword>
<dbReference type="OrthoDB" id="5871067at2759"/>
<evidence type="ECO:0000256" key="3">
    <source>
        <dbReference type="ARBA" id="ARBA00022679"/>
    </source>
</evidence>
<gene>
    <name evidence="10" type="ORF">MELIAE_LOCUS1060</name>
</gene>
<accession>A0A9P0FCB8</accession>
<comment type="similarity">
    <text evidence="1">Belongs to the DNA polymerase type-B family.</text>
</comment>
<dbReference type="GO" id="GO:0006260">
    <property type="term" value="P:DNA replication"/>
    <property type="evidence" value="ECO:0007669"/>
    <property type="project" value="UniProtKB-KW"/>
</dbReference>
<evidence type="ECO:0000256" key="1">
    <source>
        <dbReference type="ARBA" id="ARBA00005755"/>
    </source>
</evidence>
<dbReference type="SUPFAM" id="SSF53098">
    <property type="entry name" value="Ribonuclease H-like"/>
    <property type="match status" value="1"/>
</dbReference>
<comment type="catalytic activity">
    <reaction evidence="8">
        <text>DNA(n) + a 2'-deoxyribonucleoside 5'-triphosphate = DNA(n+1) + diphosphate</text>
        <dbReference type="Rhea" id="RHEA:22508"/>
        <dbReference type="Rhea" id="RHEA-COMP:17339"/>
        <dbReference type="Rhea" id="RHEA-COMP:17340"/>
        <dbReference type="ChEBI" id="CHEBI:33019"/>
        <dbReference type="ChEBI" id="CHEBI:61560"/>
        <dbReference type="ChEBI" id="CHEBI:173112"/>
        <dbReference type="EC" id="2.7.7.7"/>
    </reaction>
</comment>
<dbReference type="Pfam" id="PF03175">
    <property type="entry name" value="DNA_pol_B_2"/>
    <property type="match status" value="1"/>
</dbReference>
<reference evidence="10" key="1">
    <citation type="submission" date="2021-12" db="EMBL/GenBank/DDBJ databases">
        <authorList>
            <person name="King R."/>
        </authorList>
    </citation>
    <scope>NUCLEOTIDE SEQUENCE</scope>
</reference>
<evidence type="ECO:0000256" key="5">
    <source>
        <dbReference type="ARBA" id="ARBA00022705"/>
    </source>
</evidence>
<evidence type="ECO:0000313" key="11">
    <source>
        <dbReference type="Proteomes" id="UP001154078"/>
    </source>
</evidence>
<organism evidence="10 11">
    <name type="scientific">Brassicogethes aeneus</name>
    <name type="common">Rape pollen beetle</name>
    <name type="synonym">Meligethes aeneus</name>
    <dbReference type="NCBI Taxonomy" id="1431903"/>
    <lineage>
        <taxon>Eukaryota</taxon>
        <taxon>Metazoa</taxon>
        <taxon>Ecdysozoa</taxon>
        <taxon>Arthropoda</taxon>
        <taxon>Hexapoda</taxon>
        <taxon>Insecta</taxon>
        <taxon>Pterygota</taxon>
        <taxon>Neoptera</taxon>
        <taxon>Endopterygota</taxon>
        <taxon>Coleoptera</taxon>
        <taxon>Polyphaga</taxon>
        <taxon>Cucujiformia</taxon>
        <taxon>Nitidulidae</taxon>
        <taxon>Meligethinae</taxon>
        <taxon>Brassicogethes</taxon>
    </lineage>
</organism>
<feature type="domain" description="DNA-directed DNA polymerase family B mitochondria/virus" evidence="9">
    <location>
        <begin position="6"/>
        <end position="109"/>
    </location>
</feature>
<dbReference type="GO" id="GO:0000166">
    <property type="term" value="F:nucleotide binding"/>
    <property type="evidence" value="ECO:0007669"/>
    <property type="project" value="InterPro"/>
</dbReference>
<evidence type="ECO:0000256" key="7">
    <source>
        <dbReference type="ARBA" id="ARBA00023125"/>
    </source>
</evidence>
<proteinExistence type="inferred from homology"/>